<accession>A0A955I109</accession>
<gene>
    <name evidence="3" type="ORF">KC685_04050</name>
</gene>
<dbReference type="AlphaFoldDB" id="A0A955I109"/>
<sequence length="158" mass="17212">MKDYPVENVEEVLNTNLLGPILITKAFLPLIKNSPHEKQIINISSRMGIKKLIPTVGAYAPSKAGLIRFSQACALEFSEYGIRVNSVCPGFTPTELLHKAIPDKEELDQIILNSACSNPCKRNGTPEDIANMVSFMASDRCTFMNSEAIVIDGGSNLG</sequence>
<evidence type="ECO:0000313" key="3">
    <source>
        <dbReference type="EMBL" id="MCA9377065.1"/>
    </source>
</evidence>
<dbReference type="InterPro" id="IPR036291">
    <property type="entry name" value="NAD(P)-bd_dom_sf"/>
</dbReference>
<dbReference type="GO" id="GO:0016616">
    <property type="term" value="F:oxidoreductase activity, acting on the CH-OH group of donors, NAD or NADP as acceptor"/>
    <property type="evidence" value="ECO:0007669"/>
    <property type="project" value="TreeGrafter"/>
</dbReference>
<dbReference type="Pfam" id="PF13561">
    <property type="entry name" value="adh_short_C2"/>
    <property type="match status" value="1"/>
</dbReference>
<dbReference type="GO" id="GO:0006633">
    <property type="term" value="P:fatty acid biosynthetic process"/>
    <property type="evidence" value="ECO:0007669"/>
    <property type="project" value="TreeGrafter"/>
</dbReference>
<protein>
    <submittedName>
        <fullName evidence="3">SDR family oxidoreductase</fullName>
    </submittedName>
</protein>
<dbReference type="Gene3D" id="3.40.50.720">
    <property type="entry name" value="NAD(P)-binding Rossmann-like Domain"/>
    <property type="match status" value="1"/>
</dbReference>
<evidence type="ECO:0000313" key="4">
    <source>
        <dbReference type="Proteomes" id="UP000741282"/>
    </source>
</evidence>
<proteinExistence type="inferred from homology"/>
<dbReference type="CDD" id="cd05233">
    <property type="entry name" value="SDR_c"/>
    <property type="match status" value="1"/>
</dbReference>
<dbReference type="GO" id="GO:0048038">
    <property type="term" value="F:quinone binding"/>
    <property type="evidence" value="ECO:0007669"/>
    <property type="project" value="TreeGrafter"/>
</dbReference>
<dbReference type="PANTHER" id="PTHR42760">
    <property type="entry name" value="SHORT-CHAIN DEHYDROGENASES/REDUCTASES FAMILY MEMBER"/>
    <property type="match status" value="1"/>
</dbReference>
<organism evidence="3 4">
    <name type="scientific">Candidatus Dojkabacteria bacterium</name>
    <dbReference type="NCBI Taxonomy" id="2099670"/>
    <lineage>
        <taxon>Bacteria</taxon>
        <taxon>Candidatus Dojkabacteria</taxon>
    </lineage>
</organism>
<keyword evidence="2" id="KW-0560">Oxidoreductase</keyword>
<comment type="caution">
    <text evidence="3">The sequence shown here is derived from an EMBL/GenBank/DDBJ whole genome shotgun (WGS) entry which is preliminary data.</text>
</comment>
<dbReference type="InterPro" id="IPR002347">
    <property type="entry name" value="SDR_fam"/>
</dbReference>
<evidence type="ECO:0000256" key="1">
    <source>
        <dbReference type="ARBA" id="ARBA00006484"/>
    </source>
</evidence>
<evidence type="ECO:0000256" key="2">
    <source>
        <dbReference type="ARBA" id="ARBA00023002"/>
    </source>
</evidence>
<reference evidence="3" key="1">
    <citation type="submission" date="2020-04" db="EMBL/GenBank/DDBJ databases">
        <authorList>
            <person name="Zhang T."/>
        </authorList>
    </citation>
    <scope>NUCLEOTIDE SEQUENCE</scope>
    <source>
        <strain evidence="3">HKST-UBA17</strain>
    </source>
</reference>
<reference evidence="3" key="2">
    <citation type="journal article" date="2021" name="Microbiome">
        <title>Successional dynamics and alternative stable states in a saline activated sludge microbial community over 9 years.</title>
        <authorList>
            <person name="Wang Y."/>
            <person name="Ye J."/>
            <person name="Ju F."/>
            <person name="Liu L."/>
            <person name="Boyd J.A."/>
            <person name="Deng Y."/>
            <person name="Parks D.H."/>
            <person name="Jiang X."/>
            <person name="Yin X."/>
            <person name="Woodcroft B.J."/>
            <person name="Tyson G.W."/>
            <person name="Hugenholtz P."/>
            <person name="Polz M.F."/>
            <person name="Zhang T."/>
        </authorList>
    </citation>
    <scope>NUCLEOTIDE SEQUENCE</scope>
    <source>
        <strain evidence="3">HKST-UBA17</strain>
    </source>
</reference>
<comment type="similarity">
    <text evidence="1">Belongs to the short-chain dehydrogenases/reductases (SDR) family.</text>
</comment>
<dbReference type="Proteomes" id="UP000741282">
    <property type="component" value="Unassembled WGS sequence"/>
</dbReference>
<dbReference type="PANTHER" id="PTHR42760:SF133">
    <property type="entry name" value="3-OXOACYL-[ACYL-CARRIER-PROTEIN] REDUCTASE"/>
    <property type="match status" value="1"/>
</dbReference>
<dbReference type="SUPFAM" id="SSF51735">
    <property type="entry name" value="NAD(P)-binding Rossmann-fold domains"/>
    <property type="match status" value="1"/>
</dbReference>
<dbReference type="EMBL" id="JAGQLN010000016">
    <property type="protein sequence ID" value="MCA9377065.1"/>
    <property type="molecule type" value="Genomic_DNA"/>
</dbReference>
<dbReference type="PRINTS" id="PR00081">
    <property type="entry name" value="GDHRDH"/>
</dbReference>
<name>A0A955I109_9BACT</name>